<dbReference type="InParanoid" id="A0A1W4XEI8"/>
<keyword evidence="2" id="KW-1185">Reference proteome</keyword>
<sequence>MFKQILTIALLALITYCYSQQYTSPGQCADRRVRPVRNLQFERYGATGRRWYTVFTHNTAGDCQYINLTLTSNVTVDFFWVVKNLTTNTWNGRPDGVITWIPPCGTRDAILSTDYANATSSIIFSIFGIDYDGYMLQYRCVDLNSTTRTETIYGRSRNTTFTPQQAAKVQKIISDNGLADLPLTYAVQDPALCST</sequence>
<evidence type="ECO:0000313" key="3">
    <source>
        <dbReference type="RefSeq" id="XP_018330863.1"/>
    </source>
</evidence>
<name>A0A1W4XEI8_AGRPL</name>
<organism evidence="2 3">
    <name type="scientific">Agrilus planipennis</name>
    <name type="common">Emerald ash borer</name>
    <name type="synonym">Agrilus marcopoli</name>
    <dbReference type="NCBI Taxonomy" id="224129"/>
    <lineage>
        <taxon>Eukaryota</taxon>
        <taxon>Metazoa</taxon>
        <taxon>Ecdysozoa</taxon>
        <taxon>Arthropoda</taxon>
        <taxon>Hexapoda</taxon>
        <taxon>Insecta</taxon>
        <taxon>Pterygota</taxon>
        <taxon>Neoptera</taxon>
        <taxon>Endopterygota</taxon>
        <taxon>Coleoptera</taxon>
        <taxon>Polyphaga</taxon>
        <taxon>Elateriformia</taxon>
        <taxon>Buprestoidea</taxon>
        <taxon>Buprestidae</taxon>
        <taxon>Agrilinae</taxon>
        <taxon>Agrilus</taxon>
    </lineage>
</organism>
<gene>
    <name evidence="3" type="primary">LOC108740863</name>
</gene>
<evidence type="ECO:0000256" key="1">
    <source>
        <dbReference type="SAM" id="SignalP"/>
    </source>
</evidence>
<feature type="signal peptide" evidence="1">
    <location>
        <begin position="1"/>
        <end position="19"/>
    </location>
</feature>
<reference evidence="3" key="1">
    <citation type="submission" date="2025-08" db="UniProtKB">
        <authorList>
            <consortium name="RefSeq"/>
        </authorList>
    </citation>
    <scope>IDENTIFICATION</scope>
    <source>
        <tissue evidence="3">Entire body</tissue>
    </source>
</reference>
<proteinExistence type="predicted"/>
<dbReference type="OrthoDB" id="565904at2759"/>
<dbReference type="Gene3D" id="2.40.128.20">
    <property type="match status" value="1"/>
</dbReference>
<dbReference type="KEGG" id="apln:108740863"/>
<accession>A0A1W4XEI8</accession>
<dbReference type="GeneID" id="108740863"/>
<dbReference type="AlphaFoldDB" id="A0A1W4XEI8"/>
<keyword evidence="1" id="KW-0732">Signal</keyword>
<feature type="chain" id="PRO_5010729099" evidence="1">
    <location>
        <begin position="20"/>
        <end position="195"/>
    </location>
</feature>
<protein>
    <submittedName>
        <fullName evidence="3">Uncharacterized protein LOC108740863</fullName>
    </submittedName>
</protein>
<dbReference type="InterPro" id="IPR012674">
    <property type="entry name" value="Calycin"/>
</dbReference>
<dbReference type="Proteomes" id="UP000192223">
    <property type="component" value="Unplaced"/>
</dbReference>
<dbReference type="SUPFAM" id="SSF50814">
    <property type="entry name" value="Lipocalins"/>
    <property type="match status" value="1"/>
</dbReference>
<dbReference type="RefSeq" id="XP_018330863.1">
    <property type="nucleotide sequence ID" value="XM_018475361.1"/>
</dbReference>
<evidence type="ECO:0000313" key="2">
    <source>
        <dbReference type="Proteomes" id="UP000192223"/>
    </source>
</evidence>